<evidence type="ECO:0000256" key="3">
    <source>
        <dbReference type="ARBA" id="ARBA00022801"/>
    </source>
</evidence>
<dbReference type="SUPFAM" id="SSF50494">
    <property type="entry name" value="Trypsin-like serine proteases"/>
    <property type="match status" value="1"/>
</dbReference>
<dbReference type="InterPro" id="IPR009003">
    <property type="entry name" value="Peptidase_S1_PA"/>
</dbReference>
<feature type="domain" description="SLH" evidence="5">
    <location>
        <begin position="36"/>
        <end position="99"/>
    </location>
</feature>
<dbReference type="InterPro" id="IPR001119">
    <property type="entry name" value="SLH_dom"/>
</dbReference>
<dbReference type="PANTHER" id="PTHR43343:SF3">
    <property type="entry name" value="PROTEASE DO-LIKE 8, CHLOROPLASTIC"/>
    <property type="match status" value="1"/>
</dbReference>
<dbReference type="PRINTS" id="PR00834">
    <property type="entry name" value="PROTEASES2C"/>
</dbReference>
<dbReference type="PROSITE" id="PS51272">
    <property type="entry name" value="SLH"/>
    <property type="match status" value="2"/>
</dbReference>
<protein>
    <submittedName>
        <fullName evidence="6">Trypsin-like peptidase domain-containing protein</fullName>
    </submittedName>
</protein>
<dbReference type="InterPro" id="IPR051201">
    <property type="entry name" value="Chloro_Bact_Ser_Proteases"/>
</dbReference>
<dbReference type="Proteomes" id="UP000606499">
    <property type="component" value="Unassembled WGS sequence"/>
</dbReference>
<evidence type="ECO:0000256" key="4">
    <source>
        <dbReference type="SAM" id="SignalP"/>
    </source>
</evidence>
<feature type="domain" description="SLH" evidence="5">
    <location>
        <begin position="155"/>
        <end position="219"/>
    </location>
</feature>
<keyword evidence="1" id="KW-0645">Protease</keyword>
<keyword evidence="7" id="KW-1185">Reference proteome</keyword>
<evidence type="ECO:0000259" key="5">
    <source>
        <dbReference type="PROSITE" id="PS51272"/>
    </source>
</evidence>
<evidence type="ECO:0000256" key="1">
    <source>
        <dbReference type="ARBA" id="ARBA00022670"/>
    </source>
</evidence>
<name>A0A923RW38_9FIRM</name>
<dbReference type="Pfam" id="PF00395">
    <property type="entry name" value="SLH"/>
    <property type="match status" value="2"/>
</dbReference>
<keyword evidence="4" id="KW-0732">Signal</keyword>
<dbReference type="Gene3D" id="2.40.10.120">
    <property type="match status" value="1"/>
</dbReference>
<dbReference type="EMBL" id="JACOPL010000008">
    <property type="protein sequence ID" value="MBC5725667.1"/>
    <property type="molecule type" value="Genomic_DNA"/>
</dbReference>
<dbReference type="Pfam" id="PF13365">
    <property type="entry name" value="Trypsin_2"/>
    <property type="match status" value="1"/>
</dbReference>
<organism evidence="6 7">
    <name type="scientific">Agathobaculum faecis</name>
    <dbReference type="NCBI Taxonomy" id="2763013"/>
    <lineage>
        <taxon>Bacteria</taxon>
        <taxon>Bacillati</taxon>
        <taxon>Bacillota</taxon>
        <taxon>Clostridia</taxon>
        <taxon>Eubacteriales</taxon>
        <taxon>Butyricicoccaceae</taxon>
        <taxon>Agathobaculum</taxon>
    </lineage>
</organism>
<dbReference type="InterPro" id="IPR001940">
    <property type="entry name" value="Peptidase_S1C"/>
</dbReference>
<dbReference type="PANTHER" id="PTHR43343">
    <property type="entry name" value="PEPTIDASE S12"/>
    <property type="match status" value="1"/>
</dbReference>
<dbReference type="AlphaFoldDB" id="A0A923RW38"/>
<dbReference type="GO" id="GO:0006508">
    <property type="term" value="P:proteolysis"/>
    <property type="evidence" value="ECO:0007669"/>
    <property type="project" value="UniProtKB-KW"/>
</dbReference>
<feature type="chain" id="PRO_5037806286" evidence="4">
    <location>
        <begin position="26"/>
        <end position="564"/>
    </location>
</feature>
<sequence length="564" mass="60564">MKRKLLSLLLCAVLALGVLPAPAFAGYENFTEQQPYTGQFADVPPDAWYAENVELAYEYGLINGVSQTSFAPDNSLTMAEAVKLAACLHSIYQNGATDFAASSPWYTVYAAYALENGILSAPLESYEAAATRGAFADVLAKAFPEEALEQVNSVEDGAIPDVPEGAYYADAAYLLYRAGVLTGSDASGRLLPDSTIKRSEAAAIVTRMVEPALRQTVTLEVRETLTADEAITYCMPAVFKLYSYDAKGSLLGMGSGVLIGPDGDAVTCGHVVNGVYRLVAELTDGTRHEVSIYDLNADMDIAHIQLEGSGLPYLQTAETVQAGDTVYALGYPGGGRAKLTQGTVIDPYNTDYTTPMIESSASVISGNSGGALVDSAGRLVGITVSSQSGGKPSFSVPITALKELDGSEAVSVAAYTDAHRPAASRCYAGLYPVPDFGKVTGVPLFAWSRDRNPSFGGSYFYYKMSDMPDEQQKLLQYYAALNENTFYLFSGDAFTSSAGYLYSVQLYQTTYQGYDVLAVVVTGLHFNLIGGLPQTAGFFCRHLRRMWADMNFLRQYCIISQKGK</sequence>
<evidence type="ECO:0000256" key="2">
    <source>
        <dbReference type="ARBA" id="ARBA00022737"/>
    </source>
</evidence>
<feature type="signal peptide" evidence="4">
    <location>
        <begin position="1"/>
        <end position="25"/>
    </location>
</feature>
<comment type="caution">
    <text evidence="6">The sequence shown here is derived from an EMBL/GenBank/DDBJ whole genome shotgun (WGS) entry which is preliminary data.</text>
</comment>
<keyword evidence="2" id="KW-0677">Repeat</keyword>
<gene>
    <name evidence="6" type="ORF">H8S45_09395</name>
</gene>
<keyword evidence="3" id="KW-0378">Hydrolase</keyword>
<evidence type="ECO:0000313" key="6">
    <source>
        <dbReference type="EMBL" id="MBC5725667.1"/>
    </source>
</evidence>
<proteinExistence type="predicted"/>
<accession>A0A923RW38</accession>
<evidence type="ECO:0000313" key="7">
    <source>
        <dbReference type="Proteomes" id="UP000606499"/>
    </source>
</evidence>
<dbReference type="GO" id="GO:0004252">
    <property type="term" value="F:serine-type endopeptidase activity"/>
    <property type="evidence" value="ECO:0007669"/>
    <property type="project" value="InterPro"/>
</dbReference>
<reference evidence="6" key="1">
    <citation type="submission" date="2020-08" db="EMBL/GenBank/DDBJ databases">
        <title>Genome public.</title>
        <authorList>
            <person name="Liu C."/>
            <person name="Sun Q."/>
        </authorList>
    </citation>
    <scope>NUCLEOTIDE SEQUENCE</scope>
    <source>
        <strain evidence="6">NSJ-28</strain>
    </source>
</reference>
<dbReference type="RefSeq" id="WP_147574489.1">
    <property type="nucleotide sequence ID" value="NZ_JACOPL010000008.1"/>
</dbReference>